<evidence type="ECO:0000259" key="9">
    <source>
        <dbReference type="Pfam" id="PF20467"/>
    </source>
</evidence>
<protein>
    <recommendedName>
        <fullName evidence="1">site-specific DNA-methyltransferase (adenine-specific)</fullName>
        <ecNumber evidence="1">2.1.1.72</ecNumber>
    </recommendedName>
</protein>
<evidence type="ECO:0000259" key="6">
    <source>
        <dbReference type="Pfam" id="PF20464"/>
    </source>
</evidence>
<dbReference type="InterPro" id="IPR029063">
    <property type="entry name" value="SAM-dependent_MTases_sf"/>
</dbReference>
<evidence type="ECO:0000256" key="2">
    <source>
        <dbReference type="ARBA" id="ARBA00022603"/>
    </source>
</evidence>
<dbReference type="InterPro" id="IPR046817">
    <property type="entry name" value="MmeI_N"/>
</dbReference>
<proteinExistence type="predicted"/>
<organism evidence="11 12">
    <name type="scientific">Marinobacter segnicrescens</name>
    <dbReference type="NCBI Taxonomy" id="430453"/>
    <lineage>
        <taxon>Bacteria</taxon>
        <taxon>Pseudomonadati</taxon>
        <taxon>Pseudomonadota</taxon>
        <taxon>Gammaproteobacteria</taxon>
        <taxon>Pseudomonadales</taxon>
        <taxon>Marinobacteraceae</taxon>
        <taxon>Marinobacter</taxon>
    </lineage>
</organism>
<dbReference type="EC" id="2.1.1.72" evidence="1"/>
<dbReference type="PANTHER" id="PTHR33841">
    <property type="entry name" value="DNA METHYLTRANSFERASE YEEA-RELATED"/>
    <property type="match status" value="1"/>
</dbReference>
<keyword evidence="5" id="KW-0175">Coiled coil</keyword>
<evidence type="ECO:0000259" key="7">
    <source>
        <dbReference type="Pfam" id="PF20465"/>
    </source>
</evidence>
<evidence type="ECO:0000256" key="4">
    <source>
        <dbReference type="ARBA" id="ARBA00047942"/>
    </source>
</evidence>
<dbReference type="Proteomes" id="UP000198762">
    <property type="component" value="Unassembled WGS sequence"/>
</dbReference>
<evidence type="ECO:0000259" key="8">
    <source>
        <dbReference type="Pfam" id="PF20466"/>
    </source>
</evidence>
<keyword evidence="12" id="KW-1185">Reference proteome</keyword>
<feature type="coiled-coil region" evidence="5">
    <location>
        <begin position="320"/>
        <end position="347"/>
    </location>
</feature>
<evidence type="ECO:0000313" key="11">
    <source>
        <dbReference type="EMBL" id="SET91419.1"/>
    </source>
</evidence>
<dbReference type="STRING" id="430453.SAMN04487962_14310"/>
<name>A0A1I0I6I0_9GAMM</name>
<dbReference type="Pfam" id="PF20473">
    <property type="entry name" value="MmeI_Mtase"/>
    <property type="match status" value="1"/>
</dbReference>
<dbReference type="Pfam" id="PF20467">
    <property type="entry name" value="MmeI_C"/>
    <property type="match status" value="1"/>
</dbReference>
<feature type="domain" description="MmeI-like target recognition" evidence="8">
    <location>
        <begin position="614"/>
        <end position="817"/>
    </location>
</feature>
<reference evidence="12" key="1">
    <citation type="submission" date="2016-10" db="EMBL/GenBank/DDBJ databases">
        <authorList>
            <person name="Varghese N."/>
            <person name="Submissions S."/>
        </authorList>
    </citation>
    <scope>NUCLEOTIDE SEQUENCE [LARGE SCALE GENOMIC DNA]</scope>
    <source>
        <strain evidence="12">CGMCC 1.6489</strain>
    </source>
</reference>
<dbReference type="Pfam" id="PF20464">
    <property type="entry name" value="MmeI_N"/>
    <property type="match status" value="1"/>
</dbReference>
<evidence type="ECO:0000256" key="3">
    <source>
        <dbReference type="ARBA" id="ARBA00022679"/>
    </source>
</evidence>
<dbReference type="InterPro" id="IPR046820">
    <property type="entry name" value="MmeI_TRD"/>
</dbReference>
<dbReference type="EMBL" id="FOHZ01000043">
    <property type="protein sequence ID" value="SET91419.1"/>
    <property type="molecule type" value="Genomic_DNA"/>
</dbReference>
<dbReference type="GO" id="GO:0032259">
    <property type="term" value="P:methylation"/>
    <property type="evidence" value="ECO:0007669"/>
    <property type="project" value="UniProtKB-KW"/>
</dbReference>
<dbReference type="Pfam" id="PF20466">
    <property type="entry name" value="MmeI_TRD"/>
    <property type="match status" value="1"/>
</dbReference>
<dbReference type="InterPro" id="IPR046816">
    <property type="entry name" value="MmeI_Mtase"/>
</dbReference>
<dbReference type="InterPro" id="IPR046818">
    <property type="entry name" value="MmeI_C"/>
</dbReference>
<feature type="domain" description="MmeI-like N-terminal" evidence="6">
    <location>
        <begin position="14"/>
        <end position="162"/>
    </location>
</feature>
<accession>A0A1I0I6I0</accession>
<evidence type="ECO:0000313" key="12">
    <source>
        <dbReference type="Proteomes" id="UP000198762"/>
    </source>
</evidence>
<sequence>MAISQARIIESMEQACSNPNPDEFIFSFLDAYGFPKSTITRLRNGDDSRNVASGNDIGLKKKLYFRSVPEGTDLNAEADSLKASEVVSRNDIRFVIVTDFKSLVAFDLKAEERLETSMDELDKQYAFFLPLAGYEKAVMYSEHPADVKASEKMGRLFDLIRERNDLSKPEDIHALNVFLTRLLFCFYAEDTGIFDQGQMTSAIQSTTSEDGSDVDQFFTDLFTVLNLEDKAPERESMAAHFQKFPYVNGGLFEKDEPIPEFGRKARRLLIDCGNMDWSEINPDIFGSMFQAVIDEEQRGNLGQHYTSVSNIMKVIQPLFLDKLYAELEKSRENERKLKELLLRLQNLHIFDPACGSGNFLIIAYKELRKLEMEVIDTLNTVSDQTEMYYSGIKLSQFYGIEIDDFAHEVAILSLWLAEHQMNMAFKEKFGYADADLPLRDSGNIICGNSLKIDWQEVCPFLCSRKIDSEVYICGNPPFLGYNSRSSEQQDEMRLLFGDKQSYKKLDYVSSWFLLASKYIANNESIFAAFVATSSICQGMQVPFLWPRIFGLGVNISFAYSNFAWENAARNKAAVNVVVIGLGVSKGKKRLFCLSKEGVWSEELTESINAYLVGGSSIIVNNRSKPINKNIEMQYGSMPNDGGNLLLSPTEKNDLISEDPETAHWVKPILGAQEFLNGKKRYCLWLKGITEEELNQLPSVKARVENVRSVRLASKSPGANKAAATPHLFWFASHPDKGTYLLVPKVSSERRPYVPIGLLDSSTVSSDANLIVPNAGVFEFGVLTSEMHNDWMRAVAGRLESRYRYSATLVYNTFPWPEANDQQRKKIEELAEEVLLLREDYPDKSLSKLYDPKEMPEPLREAHKALDRAVEKLYREKPFRDATERLEHLFALYEKLIAEEKAKKPAKKQPKGVIDNG</sequence>
<keyword evidence="3" id="KW-0808">Transferase</keyword>
<dbReference type="PANTHER" id="PTHR33841:SF1">
    <property type="entry name" value="DNA METHYLTRANSFERASE A"/>
    <property type="match status" value="1"/>
</dbReference>
<feature type="domain" description="MmeI-like helicase spacer" evidence="7">
    <location>
        <begin position="173"/>
        <end position="252"/>
    </location>
</feature>
<dbReference type="InterPro" id="IPR046819">
    <property type="entry name" value="MmeI_hel"/>
</dbReference>
<evidence type="ECO:0000256" key="1">
    <source>
        <dbReference type="ARBA" id="ARBA00011900"/>
    </source>
</evidence>
<dbReference type="InterPro" id="IPR050953">
    <property type="entry name" value="N4_N6_ade-DNA_methylase"/>
</dbReference>
<feature type="domain" description="MmeI-like C-terminal" evidence="9">
    <location>
        <begin position="819"/>
        <end position="896"/>
    </location>
</feature>
<dbReference type="RefSeq" id="WP_091855176.1">
    <property type="nucleotide sequence ID" value="NZ_FOHZ01000043.1"/>
</dbReference>
<dbReference type="Pfam" id="PF20465">
    <property type="entry name" value="MmeI_hel"/>
    <property type="match status" value="1"/>
</dbReference>
<evidence type="ECO:0000259" key="10">
    <source>
        <dbReference type="Pfam" id="PF20473"/>
    </source>
</evidence>
<comment type="catalytic activity">
    <reaction evidence="4">
        <text>a 2'-deoxyadenosine in DNA + S-adenosyl-L-methionine = an N(6)-methyl-2'-deoxyadenosine in DNA + S-adenosyl-L-homocysteine + H(+)</text>
        <dbReference type="Rhea" id="RHEA:15197"/>
        <dbReference type="Rhea" id="RHEA-COMP:12418"/>
        <dbReference type="Rhea" id="RHEA-COMP:12419"/>
        <dbReference type="ChEBI" id="CHEBI:15378"/>
        <dbReference type="ChEBI" id="CHEBI:57856"/>
        <dbReference type="ChEBI" id="CHEBI:59789"/>
        <dbReference type="ChEBI" id="CHEBI:90615"/>
        <dbReference type="ChEBI" id="CHEBI:90616"/>
        <dbReference type="EC" id="2.1.1.72"/>
    </reaction>
</comment>
<dbReference type="SUPFAM" id="SSF53335">
    <property type="entry name" value="S-adenosyl-L-methionine-dependent methyltransferases"/>
    <property type="match status" value="1"/>
</dbReference>
<feature type="domain" description="MmeI-like DNA-methyltransferase" evidence="10">
    <location>
        <begin position="327"/>
        <end position="591"/>
    </location>
</feature>
<dbReference type="AlphaFoldDB" id="A0A1I0I6I0"/>
<keyword evidence="2 11" id="KW-0489">Methyltransferase</keyword>
<gene>
    <name evidence="11" type="ORF">SAMN04487962_14310</name>
</gene>
<evidence type="ECO:0000256" key="5">
    <source>
        <dbReference type="SAM" id="Coils"/>
    </source>
</evidence>
<dbReference type="GO" id="GO:0009007">
    <property type="term" value="F:site-specific DNA-methyltransferase (adenine-specific) activity"/>
    <property type="evidence" value="ECO:0007669"/>
    <property type="project" value="UniProtKB-EC"/>
</dbReference>
<dbReference type="OrthoDB" id="9782445at2"/>
<dbReference type="Gene3D" id="3.40.50.150">
    <property type="entry name" value="Vaccinia Virus protein VP39"/>
    <property type="match status" value="1"/>
</dbReference>